<keyword evidence="3" id="KW-0804">Transcription</keyword>
<dbReference type="SUPFAM" id="SSF48498">
    <property type="entry name" value="Tetracyclin repressor-like, C-terminal domain"/>
    <property type="match status" value="1"/>
</dbReference>
<keyword evidence="7" id="KW-1185">Reference proteome</keyword>
<keyword evidence="2 4" id="KW-0238">DNA-binding</keyword>
<evidence type="ECO:0000256" key="4">
    <source>
        <dbReference type="PROSITE-ProRule" id="PRU00335"/>
    </source>
</evidence>
<feature type="domain" description="HTH tetR-type" evidence="5">
    <location>
        <begin position="8"/>
        <end position="68"/>
    </location>
</feature>
<protein>
    <submittedName>
        <fullName evidence="6">Transcriptional regulator, TetR family</fullName>
    </submittedName>
</protein>
<dbReference type="Pfam" id="PF00440">
    <property type="entry name" value="TetR_N"/>
    <property type="match status" value="1"/>
</dbReference>
<dbReference type="Pfam" id="PF16925">
    <property type="entry name" value="TetR_C_13"/>
    <property type="match status" value="1"/>
</dbReference>
<dbReference type="PANTHER" id="PTHR47506">
    <property type="entry name" value="TRANSCRIPTIONAL REGULATORY PROTEIN"/>
    <property type="match status" value="1"/>
</dbReference>
<evidence type="ECO:0000313" key="7">
    <source>
        <dbReference type="Proteomes" id="UP000185999"/>
    </source>
</evidence>
<organism evidence="6 7">
    <name type="scientific">Neptunomonas antarctica</name>
    <dbReference type="NCBI Taxonomy" id="619304"/>
    <lineage>
        <taxon>Bacteria</taxon>
        <taxon>Pseudomonadati</taxon>
        <taxon>Pseudomonadota</taxon>
        <taxon>Gammaproteobacteria</taxon>
        <taxon>Oceanospirillales</taxon>
        <taxon>Oceanospirillaceae</taxon>
        <taxon>Neptunomonas</taxon>
    </lineage>
</organism>
<dbReference type="InterPro" id="IPR011075">
    <property type="entry name" value="TetR_C"/>
</dbReference>
<dbReference type="PROSITE" id="PS50977">
    <property type="entry name" value="HTH_TETR_2"/>
    <property type="match status" value="1"/>
</dbReference>
<evidence type="ECO:0000256" key="1">
    <source>
        <dbReference type="ARBA" id="ARBA00023015"/>
    </source>
</evidence>
<reference evidence="7" key="1">
    <citation type="submission" date="2017-01" db="EMBL/GenBank/DDBJ databases">
        <authorList>
            <person name="Varghese N."/>
            <person name="Submissions S."/>
        </authorList>
    </citation>
    <scope>NUCLEOTIDE SEQUENCE [LARGE SCALE GENOMIC DNA]</scope>
    <source>
        <strain evidence="7">DSM 22306</strain>
    </source>
</reference>
<evidence type="ECO:0000256" key="3">
    <source>
        <dbReference type="ARBA" id="ARBA00023163"/>
    </source>
</evidence>
<evidence type="ECO:0000256" key="2">
    <source>
        <dbReference type="ARBA" id="ARBA00023125"/>
    </source>
</evidence>
<accession>A0A1N7M895</accession>
<gene>
    <name evidence="6" type="ORF">SAMN05421760_105258</name>
</gene>
<sequence>MAQGRHTAHNRENLLEKGMELFKQQGYHGTGLAAILQACQVSKGSFYNFFGNKENFAVEIIEHYHSIECKRWESEYAKIEGLQFQKMRIQLEKEINKFESEDDNYGCLIANLSGELGNASHAFKEAIRHSTAYVLEAIEQDFKQCQSDGSVRDDLTPKQLARLFWDSWQGALLRMKVNSSTAPLHELVDLYWNHILLPPKEK</sequence>
<name>A0A1N7M895_9GAMM</name>
<dbReference type="EMBL" id="FTOE01000005">
    <property type="protein sequence ID" value="SIS82307.1"/>
    <property type="molecule type" value="Genomic_DNA"/>
</dbReference>
<dbReference type="PRINTS" id="PR00455">
    <property type="entry name" value="HTHTETR"/>
</dbReference>
<feature type="DNA-binding region" description="H-T-H motif" evidence="4">
    <location>
        <begin position="31"/>
        <end position="50"/>
    </location>
</feature>
<dbReference type="PANTHER" id="PTHR47506:SF6">
    <property type="entry name" value="HTH-TYPE TRANSCRIPTIONAL REPRESSOR NEMR"/>
    <property type="match status" value="1"/>
</dbReference>
<dbReference type="InterPro" id="IPR009057">
    <property type="entry name" value="Homeodomain-like_sf"/>
</dbReference>
<dbReference type="OrthoDB" id="4541465at2"/>
<keyword evidence="1" id="KW-0805">Transcription regulation</keyword>
<dbReference type="InterPro" id="IPR001647">
    <property type="entry name" value="HTH_TetR"/>
</dbReference>
<evidence type="ECO:0000313" key="6">
    <source>
        <dbReference type="EMBL" id="SIS82307.1"/>
    </source>
</evidence>
<evidence type="ECO:0000259" key="5">
    <source>
        <dbReference type="PROSITE" id="PS50977"/>
    </source>
</evidence>
<dbReference type="STRING" id="619304.SAMN05421760_105258"/>
<dbReference type="InterPro" id="IPR036271">
    <property type="entry name" value="Tet_transcr_reg_TetR-rel_C_sf"/>
</dbReference>
<dbReference type="GO" id="GO:0003677">
    <property type="term" value="F:DNA binding"/>
    <property type="evidence" value="ECO:0007669"/>
    <property type="project" value="UniProtKB-UniRule"/>
</dbReference>
<dbReference type="RefSeq" id="WP_054340287.1">
    <property type="nucleotide sequence ID" value="NZ_FTOE01000005.1"/>
</dbReference>
<dbReference type="Proteomes" id="UP000185999">
    <property type="component" value="Unassembled WGS sequence"/>
</dbReference>
<proteinExistence type="predicted"/>
<dbReference type="SUPFAM" id="SSF46689">
    <property type="entry name" value="Homeodomain-like"/>
    <property type="match status" value="1"/>
</dbReference>
<dbReference type="AlphaFoldDB" id="A0A1N7M895"/>
<dbReference type="Gene3D" id="1.10.357.10">
    <property type="entry name" value="Tetracycline Repressor, domain 2"/>
    <property type="match status" value="1"/>
</dbReference>